<evidence type="ECO:0000256" key="6">
    <source>
        <dbReference type="ARBA" id="ARBA00022723"/>
    </source>
</evidence>
<evidence type="ECO:0000313" key="13">
    <source>
        <dbReference type="Proteomes" id="UP000820669"/>
    </source>
</evidence>
<dbReference type="InterPro" id="IPR050415">
    <property type="entry name" value="MRET"/>
</dbReference>
<dbReference type="PANTHER" id="PTHR47354">
    <property type="entry name" value="NADH OXIDOREDUCTASE HCR"/>
    <property type="match status" value="1"/>
</dbReference>
<keyword evidence="9" id="KW-0411">Iron-sulfur</keyword>
<evidence type="ECO:0000256" key="2">
    <source>
        <dbReference type="ARBA" id="ARBA00001974"/>
    </source>
</evidence>
<accession>A0ABX1SM30</accession>
<keyword evidence="13" id="KW-1185">Reference proteome</keyword>
<name>A0ABX1SM30_9PSEU</name>
<comment type="caution">
    <text evidence="12">The sequence shown here is derived from an EMBL/GenBank/DDBJ whole genome shotgun (WGS) entry which is preliminary data.</text>
</comment>
<protein>
    <submittedName>
        <fullName evidence="12">Oxidoreductase</fullName>
    </submittedName>
</protein>
<dbReference type="CDD" id="cd00207">
    <property type="entry name" value="fer2"/>
    <property type="match status" value="1"/>
</dbReference>
<evidence type="ECO:0000256" key="1">
    <source>
        <dbReference type="ARBA" id="ARBA00001917"/>
    </source>
</evidence>
<dbReference type="Gene3D" id="2.40.30.10">
    <property type="entry name" value="Translation factors"/>
    <property type="match status" value="1"/>
</dbReference>
<proteinExistence type="predicted"/>
<dbReference type="SUPFAM" id="SSF54292">
    <property type="entry name" value="2Fe-2S ferredoxin-like"/>
    <property type="match status" value="1"/>
</dbReference>
<dbReference type="Proteomes" id="UP000820669">
    <property type="component" value="Unassembled WGS sequence"/>
</dbReference>
<dbReference type="InterPro" id="IPR001041">
    <property type="entry name" value="2Fe-2S_ferredoxin-type"/>
</dbReference>
<evidence type="ECO:0000256" key="5">
    <source>
        <dbReference type="ARBA" id="ARBA00022714"/>
    </source>
</evidence>
<gene>
    <name evidence="12" type="ORF">HF526_33310</name>
</gene>
<evidence type="ECO:0000256" key="4">
    <source>
        <dbReference type="ARBA" id="ARBA00022643"/>
    </source>
</evidence>
<keyword evidence="5" id="KW-0001">2Fe-2S</keyword>
<evidence type="ECO:0000259" key="10">
    <source>
        <dbReference type="PROSITE" id="PS51085"/>
    </source>
</evidence>
<keyword evidence="7" id="KW-0560">Oxidoreductase</keyword>
<evidence type="ECO:0000256" key="7">
    <source>
        <dbReference type="ARBA" id="ARBA00023002"/>
    </source>
</evidence>
<sequence length="310" mass="33303">MAGAELDLVVERARPAADGVVELILRAADGAELPAWEPGAHVDLELRPDLVRQYSLCGDPADRTRWRLGVLREPGGRGGSAFVHDELADGVKVRARGPRNHFALHDAPRHLFIAGGIGITPIVPMLAAAGNDWRLVYGGRTRASMAFVDELVAAHGDRIDIRPQDETGLLDLDTLFADLDAGSLVYCCGPEALLAAVEERVPAGRLHVERFAPAELADPVRADDFEVELARSGLTLTVPPDRSILHTLEDAGITVLSSCQEGTCGTCETGVLAGEPDHRDFLLTPDERAANDTMFICVSRSCSPRLVLDL</sequence>
<evidence type="ECO:0000313" key="12">
    <source>
        <dbReference type="EMBL" id="NMI02136.1"/>
    </source>
</evidence>
<feature type="domain" description="2Fe-2S ferredoxin-type" evidence="10">
    <location>
        <begin position="225"/>
        <end position="310"/>
    </location>
</feature>
<dbReference type="SUPFAM" id="SSF63380">
    <property type="entry name" value="Riboflavin synthase domain-like"/>
    <property type="match status" value="1"/>
</dbReference>
<dbReference type="InterPro" id="IPR017938">
    <property type="entry name" value="Riboflavin_synthase-like_b-brl"/>
</dbReference>
<dbReference type="Gene3D" id="3.10.20.30">
    <property type="match status" value="1"/>
</dbReference>
<dbReference type="SUPFAM" id="SSF52343">
    <property type="entry name" value="Ferredoxin reductase-like, C-terminal NADP-linked domain"/>
    <property type="match status" value="1"/>
</dbReference>
<dbReference type="PRINTS" id="PR00409">
    <property type="entry name" value="PHDIOXRDTASE"/>
</dbReference>
<dbReference type="InterPro" id="IPR006058">
    <property type="entry name" value="2Fe2S_fd_BS"/>
</dbReference>
<keyword evidence="8" id="KW-0408">Iron</keyword>
<dbReference type="Gene3D" id="3.40.50.80">
    <property type="entry name" value="Nucleotide-binding domain of ferredoxin-NADP reductase (FNR) module"/>
    <property type="match status" value="1"/>
</dbReference>
<dbReference type="Pfam" id="PF00111">
    <property type="entry name" value="Fer2"/>
    <property type="match status" value="1"/>
</dbReference>
<dbReference type="EMBL" id="JAAXLA010000125">
    <property type="protein sequence ID" value="NMI02136.1"/>
    <property type="molecule type" value="Genomic_DNA"/>
</dbReference>
<evidence type="ECO:0000256" key="8">
    <source>
        <dbReference type="ARBA" id="ARBA00023004"/>
    </source>
</evidence>
<dbReference type="CDD" id="cd06185">
    <property type="entry name" value="PDR_like"/>
    <property type="match status" value="1"/>
</dbReference>
<reference evidence="12 13" key="1">
    <citation type="submission" date="2020-04" db="EMBL/GenBank/DDBJ databases">
        <authorList>
            <person name="Klaysubun C."/>
            <person name="Duangmal K."/>
            <person name="Lipun K."/>
        </authorList>
    </citation>
    <scope>NUCLEOTIDE SEQUENCE [LARGE SCALE GENOMIC DNA]</scope>
    <source>
        <strain evidence="12 13">K10HN5</strain>
    </source>
</reference>
<evidence type="ECO:0000259" key="11">
    <source>
        <dbReference type="PROSITE" id="PS51384"/>
    </source>
</evidence>
<organism evidence="12 13">
    <name type="scientific">Pseudonocardia acidicola</name>
    <dbReference type="NCBI Taxonomy" id="2724939"/>
    <lineage>
        <taxon>Bacteria</taxon>
        <taxon>Bacillati</taxon>
        <taxon>Actinomycetota</taxon>
        <taxon>Actinomycetes</taxon>
        <taxon>Pseudonocardiales</taxon>
        <taxon>Pseudonocardiaceae</taxon>
        <taxon>Pseudonocardia</taxon>
    </lineage>
</organism>
<dbReference type="PROSITE" id="PS51384">
    <property type="entry name" value="FAD_FR"/>
    <property type="match status" value="1"/>
</dbReference>
<dbReference type="InterPro" id="IPR012675">
    <property type="entry name" value="Beta-grasp_dom_sf"/>
</dbReference>
<dbReference type="InterPro" id="IPR017927">
    <property type="entry name" value="FAD-bd_FR_type"/>
</dbReference>
<dbReference type="InterPro" id="IPR039261">
    <property type="entry name" value="FNR_nucleotide-bd"/>
</dbReference>
<keyword evidence="6" id="KW-0479">Metal-binding</keyword>
<dbReference type="InterPro" id="IPR054582">
    <property type="entry name" value="DmmA-like_N"/>
</dbReference>
<dbReference type="PANTHER" id="PTHR47354:SF1">
    <property type="entry name" value="CARNITINE MONOOXYGENASE REDUCTASE SUBUNIT"/>
    <property type="match status" value="1"/>
</dbReference>
<comment type="cofactor">
    <cofactor evidence="2">
        <name>FAD</name>
        <dbReference type="ChEBI" id="CHEBI:57692"/>
    </cofactor>
</comment>
<dbReference type="PROSITE" id="PS51085">
    <property type="entry name" value="2FE2S_FER_2"/>
    <property type="match status" value="1"/>
</dbReference>
<evidence type="ECO:0000256" key="9">
    <source>
        <dbReference type="ARBA" id="ARBA00023014"/>
    </source>
</evidence>
<dbReference type="InterPro" id="IPR036010">
    <property type="entry name" value="2Fe-2S_ferredoxin-like_sf"/>
</dbReference>
<keyword evidence="3" id="KW-0285">Flavoprotein</keyword>
<evidence type="ECO:0000256" key="3">
    <source>
        <dbReference type="ARBA" id="ARBA00022630"/>
    </source>
</evidence>
<keyword evidence="4" id="KW-0288">FMN</keyword>
<dbReference type="RefSeq" id="WP_169385640.1">
    <property type="nucleotide sequence ID" value="NZ_JAAXLA010000125.1"/>
</dbReference>
<feature type="domain" description="FAD-binding FR-type" evidence="11">
    <location>
        <begin position="3"/>
        <end position="105"/>
    </location>
</feature>
<comment type="cofactor">
    <cofactor evidence="1">
        <name>FMN</name>
        <dbReference type="ChEBI" id="CHEBI:58210"/>
    </cofactor>
</comment>
<dbReference type="Pfam" id="PF22290">
    <property type="entry name" value="DmmA-like_N"/>
    <property type="match status" value="1"/>
</dbReference>
<dbReference type="PROSITE" id="PS00197">
    <property type="entry name" value="2FE2S_FER_1"/>
    <property type="match status" value="1"/>
</dbReference>